<dbReference type="InterPro" id="IPR038666">
    <property type="entry name" value="SSP1_head-tail_sf"/>
</dbReference>
<dbReference type="InterPro" id="IPR008767">
    <property type="entry name" value="Phage_SPP1_head-tail_adaptor"/>
</dbReference>
<evidence type="ECO:0000313" key="2">
    <source>
        <dbReference type="Proteomes" id="UP001348149"/>
    </source>
</evidence>
<dbReference type="Gene3D" id="2.40.10.270">
    <property type="entry name" value="Bacteriophage SPP1 head-tail adaptor protein"/>
    <property type="match status" value="1"/>
</dbReference>
<evidence type="ECO:0000313" key="1">
    <source>
        <dbReference type="EMBL" id="MEC3862219.1"/>
    </source>
</evidence>
<sequence>MKRLRMTRALALEAPQIVADGAGGFVTTWAVLGTVWADVALRSGRAARGGAGVIGDAGYRITLRAAPVGSEGRPQAGQRFRDGTRVFRIEAVAEADALGRNLTCFASEEVAA</sequence>
<dbReference type="Pfam" id="PF05521">
    <property type="entry name" value="Phage_HCP"/>
    <property type="match status" value="1"/>
</dbReference>
<reference evidence="1 2" key="1">
    <citation type="submission" date="2024-01" db="EMBL/GenBank/DDBJ databases">
        <title>Mesobacterium rodlantinim sp. nov., isolated from shallow sea hydrothermal systems off Kueishantao Island.</title>
        <authorList>
            <person name="Su Z."/>
            <person name="Tang K."/>
        </authorList>
    </citation>
    <scope>NUCLEOTIDE SEQUENCE [LARGE SCALE GENOMIC DNA]</scope>
    <source>
        <strain evidence="1 2">TK19101</strain>
    </source>
</reference>
<organism evidence="1 2">
    <name type="scientific">Mesobacterium hydrothermale</name>
    <dbReference type="NCBI Taxonomy" id="3111907"/>
    <lineage>
        <taxon>Bacteria</taxon>
        <taxon>Pseudomonadati</taxon>
        <taxon>Pseudomonadota</taxon>
        <taxon>Alphaproteobacteria</taxon>
        <taxon>Rhodobacterales</taxon>
        <taxon>Roseobacteraceae</taxon>
        <taxon>Mesobacterium</taxon>
    </lineage>
</organism>
<accession>A0ABU6HID0</accession>
<proteinExistence type="predicted"/>
<gene>
    <name evidence="1" type="ORF">VK792_13070</name>
</gene>
<comment type="caution">
    <text evidence="1">The sequence shown here is derived from an EMBL/GenBank/DDBJ whole genome shotgun (WGS) entry which is preliminary data.</text>
</comment>
<dbReference type="EMBL" id="JAYLLH010000018">
    <property type="protein sequence ID" value="MEC3862219.1"/>
    <property type="molecule type" value="Genomic_DNA"/>
</dbReference>
<name>A0ABU6HID0_9RHOB</name>
<keyword evidence="2" id="KW-1185">Reference proteome</keyword>
<protein>
    <submittedName>
        <fullName evidence="1">Head-tail adaptor protein</fullName>
    </submittedName>
</protein>
<dbReference type="Proteomes" id="UP001348149">
    <property type="component" value="Unassembled WGS sequence"/>
</dbReference>